<feature type="domain" description="Band 7" evidence="3">
    <location>
        <begin position="18"/>
        <end position="180"/>
    </location>
</feature>
<dbReference type="CDD" id="cd03401">
    <property type="entry name" value="SPFH_prohibitin"/>
    <property type="match status" value="1"/>
</dbReference>
<accession>A0A344TFY4</accession>
<dbReference type="EMBL" id="CP030850">
    <property type="protein sequence ID" value="AXE17555.1"/>
    <property type="molecule type" value="Genomic_DNA"/>
</dbReference>
<dbReference type="Proteomes" id="UP000251993">
    <property type="component" value="Chromosome"/>
</dbReference>
<dbReference type="PRINTS" id="PR00679">
    <property type="entry name" value="PROHIBITIN"/>
</dbReference>
<evidence type="ECO:0000256" key="1">
    <source>
        <dbReference type="ARBA" id="ARBA00004167"/>
    </source>
</evidence>
<dbReference type="InterPro" id="IPR036013">
    <property type="entry name" value="Band_7/SPFH_dom_sf"/>
</dbReference>
<feature type="chain" id="PRO_5016558444" evidence="2">
    <location>
        <begin position="25"/>
        <end position="262"/>
    </location>
</feature>
<protein>
    <submittedName>
        <fullName evidence="4">Prohibitin family protein</fullName>
    </submittedName>
</protein>
<dbReference type="PANTHER" id="PTHR23222">
    <property type="entry name" value="PROHIBITIN"/>
    <property type="match status" value="1"/>
</dbReference>
<dbReference type="GO" id="GO:0016020">
    <property type="term" value="C:membrane"/>
    <property type="evidence" value="ECO:0007669"/>
    <property type="project" value="UniProtKB-SubCell"/>
</dbReference>
<gene>
    <name evidence="4" type="ORF">DR864_07325</name>
</gene>
<evidence type="ECO:0000259" key="3">
    <source>
        <dbReference type="SMART" id="SM00244"/>
    </source>
</evidence>
<dbReference type="SUPFAM" id="SSF117892">
    <property type="entry name" value="Band 7/SPFH domain"/>
    <property type="match status" value="1"/>
</dbReference>
<dbReference type="KEGG" id="run:DR864_07325"/>
<evidence type="ECO:0000313" key="4">
    <source>
        <dbReference type="EMBL" id="AXE17555.1"/>
    </source>
</evidence>
<dbReference type="OrthoDB" id="9792660at2"/>
<dbReference type="SMART" id="SM00244">
    <property type="entry name" value="PHB"/>
    <property type="match status" value="1"/>
</dbReference>
<dbReference type="PROSITE" id="PS51257">
    <property type="entry name" value="PROKAR_LIPOPROTEIN"/>
    <property type="match status" value="1"/>
</dbReference>
<dbReference type="Gene3D" id="3.30.479.30">
    <property type="entry name" value="Band 7 domain"/>
    <property type="match status" value="1"/>
</dbReference>
<feature type="signal peptide" evidence="2">
    <location>
        <begin position="1"/>
        <end position="24"/>
    </location>
</feature>
<comment type="subcellular location">
    <subcellularLocation>
        <location evidence="1">Membrane</location>
        <topology evidence="1">Single-pass membrane protein</topology>
    </subcellularLocation>
</comment>
<name>A0A344TFY4_9BACT</name>
<organism evidence="4 5">
    <name type="scientific">Runella rosea</name>
    <dbReference type="NCBI Taxonomy" id="2259595"/>
    <lineage>
        <taxon>Bacteria</taxon>
        <taxon>Pseudomonadati</taxon>
        <taxon>Bacteroidota</taxon>
        <taxon>Cytophagia</taxon>
        <taxon>Cytophagales</taxon>
        <taxon>Spirosomataceae</taxon>
        <taxon>Runella</taxon>
    </lineage>
</organism>
<reference evidence="4 5" key="1">
    <citation type="submission" date="2018-07" db="EMBL/GenBank/DDBJ databases">
        <title>Genome sequencing of Runella.</title>
        <authorList>
            <person name="Baek M.-G."/>
            <person name="Yi H."/>
        </authorList>
    </citation>
    <scope>NUCLEOTIDE SEQUENCE [LARGE SCALE GENOMIC DNA]</scope>
    <source>
        <strain evidence="4 5">HYN0085</strain>
    </source>
</reference>
<evidence type="ECO:0000256" key="2">
    <source>
        <dbReference type="SAM" id="SignalP"/>
    </source>
</evidence>
<proteinExistence type="predicted"/>
<dbReference type="Pfam" id="PF01145">
    <property type="entry name" value="Band_7"/>
    <property type="match status" value="1"/>
</dbReference>
<dbReference type="InterPro" id="IPR000163">
    <property type="entry name" value="Prohibitin"/>
</dbReference>
<sequence length="262" mass="29143">MKRVMNPLAFLAVILFLSSCTVVRQGEVGVKRTLGKIRPEPLREGVKVFNPFVTRIIKMPTRTTNIEVRLPLPSKEGLTVQSDVSILYRVVGGQAPQIIENLGKNYDQVVILPVFRSAVADVSARYFAKDMHTGQRTAIENSIREQMMSQLKDRGFIVESVLLKSIVLPSGLTKAIEEKLEAEQDSQRMQFVLDKERQEAQRRIIEATGVRDAQKIINEGLTPMLIQFKSIEAFNKLAASSNSKVIITGGGAPLLISPDKVE</sequence>
<dbReference type="RefSeq" id="WP_114066340.1">
    <property type="nucleotide sequence ID" value="NZ_CP030850.1"/>
</dbReference>
<evidence type="ECO:0000313" key="5">
    <source>
        <dbReference type="Proteomes" id="UP000251993"/>
    </source>
</evidence>
<keyword evidence="5" id="KW-1185">Reference proteome</keyword>
<dbReference type="PANTHER" id="PTHR23222:SF0">
    <property type="entry name" value="PROHIBITIN 1"/>
    <property type="match status" value="1"/>
</dbReference>
<keyword evidence="2" id="KW-0732">Signal</keyword>
<dbReference type="AlphaFoldDB" id="A0A344TFY4"/>
<dbReference type="InterPro" id="IPR001107">
    <property type="entry name" value="Band_7"/>
</dbReference>